<gene>
    <name evidence="2" type="ORF">O3P16_08965</name>
</gene>
<evidence type="ECO:0000313" key="3">
    <source>
        <dbReference type="Proteomes" id="UP001210231"/>
    </source>
</evidence>
<sequence length="221" mass="25053">MTKFLQFIFFSMLFTVFFTTSTFAQEQKKTVAKDSVVQLYGLVMTSDSLVGLEGVSISVIGKSRGTLTNAQGVFSIAVLKGDDIEFSYVGYESKKVNIPIDLEGVDYSIVQLLTSDSNYLPNTIIRPRPTKEQFERDFVNMEFPNDMYENARQNLDANKRMALMRSLPSDGKEAVNYSLKQSANKATYAGQVPPMQILNPMAWQQFIQSWKRGDFKKKKTK</sequence>
<dbReference type="Pfam" id="PF13715">
    <property type="entry name" value="CarbopepD_reg_2"/>
    <property type="match status" value="1"/>
</dbReference>
<evidence type="ECO:0000256" key="1">
    <source>
        <dbReference type="SAM" id="SignalP"/>
    </source>
</evidence>
<feature type="signal peptide" evidence="1">
    <location>
        <begin position="1"/>
        <end position="24"/>
    </location>
</feature>
<dbReference type="Proteomes" id="UP001210231">
    <property type="component" value="Unassembled WGS sequence"/>
</dbReference>
<evidence type="ECO:0000313" key="2">
    <source>
        <dbReference type="EMBL" id="MDA3614936.1"/>
    </source>
</evidence>
<dbReference type="InterPro" id="IPR008969">
    <property type="entry name" value="CarboxyPept-like_regulatory"/>
</dbReference>
<proteinExistence type="predicted"/>
<name>A0ABT4UJC7_9BACT</name>
<organism evidence="2 3">
    <name type="scientific">Polluticaenibacter yanchengensis</name>
    <dbReference type="NCBI Taxonomy" id="3014562"/>
    <lineage>
        <taxon>Bacteria</taxon>
        <taxon>Pseudomonadati</taxon>
        <taxon>Bacteroidota</taxon>
        <taxon>Chitinophagia</taxon>
        <taxon>Chitinophagales</taxon>
        <taxon>Chitinophagaceae</taxon>
        <taxon>Polluticaenibacter</taxon>
    </lineage>
</organism>
<reference evidence="2 3" key="1">
    <citation type="submission" date="2022-12" db="EMBL/GenBank/DDBJ databases">
        <title>Chitinophagaceae gen. sp. nov., a new member of the family Chitinophagaceae, isolated from soil in a chemical factory.</title>
        <authorList>
            <person name="Ke Z."/>
        </authorList>
    </citation>
    <scope>NUCLEOTIDE SEQUENCE [LARGE SCALE GENOMIC DNA]</scope>
    <source>
        <strain evidence="2 3">LY-5</strain>
    </source>
</reference>
<comment type="caution">
    <text evidence="2">The sequence shown here is derived from an EMBL/GenBank/DDBJ whole genome shotgun (WGS) entry which is preliminary data.</text>
</comment>
<dbReference type="EMBL" id="JAQGEF010000008">
    <property type="protein sequence ID" value="MDA3614936.1"/>
    <property type="molecule type" value="Genomic_DNA"/>
</dbReference>
<accession>A0ABT4UJC7</accession>
<dbReference type="RefSeq" id="WP_407031259.1">
    <property type="nucleotide sequence ID" value="NZ_JAQGEF010000008.1"/>
</dbReference>
<keyword evidence="3" id="KW-1185">Reference proteome</keyword>
<dbReference type="SUPFAM" id="SSF49464">
    <property type="entry name" value="Carboxypeptidase regulatory domain-like"/>
    <property type="match status" value="1"/>
</dbReference>
<feature type="chain" id="PRO_5047333841" evidence="1">
    <location>
        <begin position="25"/>
        <end position="221"/>
    </location>
</feature>
<protein>
    <submittedName>
        <fullName evidence="2">Carboxypeptidase-like regulatory domain-containing protein</fullName>
    </submittedName>
</protein>
<keyword evidence="1" id="KW-0732">Signal</keyword>